<dbReference type="Gene3D" id="3.40.50.2000">
    <property type="entry name" value="Glycogen Phosphorylase B"/>
    <property type="match status" value="2"/>
</dbReference>
<evidence type="ECO:0000313" key="1">
    <source>
        <dbReference type="EMBL" id="CAB5226198.1"/>
    </source>
</evidence>
<proteinExistence type="predicted"/>
<accession>A0A6J7X5S1</accession>
<organism evidence="1">
    <name type="scientific">uncultured Caudovirales phage</name>
    <dbReference type="NCBI Taxonomy" id="2100421"/>
    <lineage>
        <taxon>Viruses</taxon>
        <taxon>Duplodnaviria</taxon>
        <taxon>Heunggongvirae</taxon>
        <taxon>Uroviricota</taxon>
        <taxon>Caudoviricetes</taxon>
        <taxon>Peduoviridae</taxon>
        <taxon>Maltschvirus</taxon>
        <taxon>Maltschvirus maltsch</taxon>
    </lineage>
</organism>
<protein>
    <recommendedName>
        <fullName evidence="2">Glycosyl transferases group 1</fullName>
    </recommendedName>
</protein>
<dbReference type="SUPFAM" id="SSF53756">
    <property type="entry name" value="UDP-Glycosyltransferase/glycogen phosphorylase"/>
    <property type="match status" value="1"/>
</dbReference>
<reference evidence="1" key="1">
    <citation type="submission" date="2020-05" db="EMBL/GenBank/DDBJ databases">
        <authorList>
            <person name="Chiriac C."/>
            <person name="Salcher M."/>
            <person name="Ghai R."/>
            <person name="Kavagutti S V."/>
        </authorList>
    </citation>
    <scope>NUCLEOTIDE SEQUENCE</scope>
</reference>
<name>A0A6J7X5S1_9CAUD</name>
<sequence>MLKICYIQRPDYQIELSGPYIKRQAYYKMLDSLSLLTIIKLEETDYKIPGCVKPDFLDITYYQQVLDLRLEQYDLVFNERYTLLPILDQIGVRHVFLPHMTWECNDGFAHDLEKYAPFSDIVICETSLIKGMFIRFTKNCFVLPNPNTIKEFRYNHTLSDVNNNVIMVGRDDDVKQMYLGIDAFNNARLPCKLDIYSSIPLSKKTESKINPKTTRVHIGKPTNYDRSSILLHTSIHETACITIQEAISNGLTLVIPREFGYDHYVENEYTFKFNRSNVYSKQVKLIIDTLNYANMMQTTDKSAQLDFHNKHTMSVICRLLKGILDQIKILLDEQARDKHLDCDTSLKLTQLIYRELKEDNKIKLDKKTEQ</sequence>
<evidence type="ECO:0008006" key="2">
    <source>
        <dbReference type="Google" id="ProtNLM"/>
    </source>
</evidence>
<dbReference type="EMBL" id="LR798356">
    <property type="protein sequence ID" value="CAB5226198.1"/>
    <property type="molecule type" value="Genomic_DNA"/>
</dbReference>
<gene>
    <name evidence="1" type="ORF">UFOVP755_103</name>
</gene>